<gene>
    <name evidence="5" type="ORF">CBY09_03405</name>
</gene>
<dbReference type="Gene3D" id="3.30.70.270">
    <property type="match status" value="1"/>
</dbReference>
<dbReference type="InterPro" id="IPR021796">
    <property type="entry name" value="Tll0287-like_dom"/>
</dbReference>
<name>A0A235EQU5_9BURK</name>
<sequence length="413" mass="45956">MSLRLKFNLVLAAVLLLAVLGAGAYVHRFLQQAAIEEVQHNSQIMMHAAMAIRDYTTELVKPHLDVTLAEKFLPQTVPAYAATETLRRLQSRFPGYEYKEAVLNPTNLRDRANEWEERIISDFREGRADLKKEVTGEVGEGMHRAMYVARPITIKQAQCMACHSTPAVAPPTMLKVYGDKNGFGWGMNETVGIQVVKVPMYFPLEKARQTFNTVMAALVASFALLFVVLNLSLSSLVIEPMARLNAKLEDLATKDFLTDLVNRRRFFERLEADMAETRVKKSQLSVVMFDIDFFKRINDTFGHDSGDVVLKNTALRVRELLRSSDCAARFGGEEFIILLKETPVDAAMAMAEAVRARIAGVPFDAVGHVSASFGVATWDHKEDSHALIKRADTALYKAKSSGRNCVVQAEGAA</sequence>
<keyword evidence="3" id="KW-1133">Transmembrane helix</keyword>
<dbReference type="Pfam" id="PF00990">
    <property type="entry name" value="GGDEF"/>
    <property type="match status" value="1"/>
</dbReference>
<evidence type="ECO:0000313" key="6">
    <source>
        <dbReference type="Proteomes" id="UP000215441"/>
    </source>
</evidence>
<comment type="caution">
    <text evidence="5">The sequence shown here is derived from an EMBL/GenBank/DDBJ whole genome shotgun (WGS) entry which is preliminary data.</text>
</comment>
<evidence type="ECO:0000259" key="4">
    <source>
        <dbReference type="PROSITE" id="PS50887"/>
    </source>
</evidence>
<evidence type="ECO:0000256" key="1">
    <source>
        <dbReference type="ARBA" id="ARBA00012528"/>
    </source>
</evidence>
<dbReference type="FunFam" id="3.30.70.270:FF:000001">
    <property type="entry name" value="Diguanylate cyclase domain protein"/>
    <property type="match status" value="1"/>
</dbReference>
<evidence type="ECO:0000256" key="3">
    <source>
        <dbReference type="SAM" id="Phobius"/>
    </source>
</evidence>
<dbReference type="InterPro" id="IPR000160">
    <property type="entry name" value="GGDEF_dom"/>
</dbReference>
<evidence type="ECO:0000256" key="2">
    <source>
        <dbReference type="ARBA" id="ARBA00034247"/>
    </source>
</evidence>
<dbReference type="PROSITE" id="PS50887">
    <property type="entry name" value="GGDEF"/>
    <property type="match status" value="1"/>
</dbReference>
<dbReference type="Pfam" id="PF11845">
    <property type="entry name" value="Tll0287-like"/>
    <property type="match status" value="1"/>
</dbReference>
<feature type="domain" description="GGDEF" evidence="4">
    <location>
        <begin position="282"/>
        <end position="411"/>
    </location>
</feature>
<dbReference type="PANTHER" id="PTHR45138:SF9">
    <property type="entry name" value="DIGUANYLATE CYCLASE DGCM-RELATED"/>
    <property type="match status" value="1"/>
</dbReference>
<dbReference type="NCBIfam" id="TIGR00254">
    <property type="entry name" value="GGDEF"/>
    <property type="match status" value="1"/>
</dbReference>
<keyword evidence="3" id="KW-0472">Membrane</keyword>
<organism evidence="5 6">
    <name type="scientific">Acidovorax kalamii</name>
    <dbReference type="NCBI Taxonomy" id="2004485"/>
    <lineage>
        <taxon>Bacteria</taxon>
        <taxon>Pseudomonadati</taxon>
        <taxon>Pseudomonadota</taxon>
        <taxon>Betaproteobacteria</taxon>
        <taxon>Burkholderiales</taxon>
        <taxon>Comamonadaceae</taxon>
        <taxon>Acidovorax</taxon>
    </lineage>
</organism>
<dbReference type="OrthoDB" id="114218at2"/>
<dbReference type="InterPro" id="IPR043128">
    <property type="entry name" value="Rev_trsase/Diguanyl_cyclase"/>
</dbReference>
<dbReference type="SUPFAM" id="SSF55073">
    <property type="entry name" value="Nucleotide cyclase"/>
    <property type="match status" value="1"/>
</dbReference>
<dbReference type="SMART" id="SM00267">
    <property type="entry name" value="GGDEF"/>
    <property type="match status" value="1"/>
</dbReference>
<dbReference type="Proteomes" id="UP000215441">
    <property type="component" value="Unassembled WGS sequence"/>
</dbReference>
<dbReference type="GO" id="GO:0052621">
    <property type="term" value="F:diguanylate cyclase activity"/>
    <property type="evidence" value="ECO:0007669"/>
    <property type="project" value="UniProtKB-EC"/>
</dbReference>
<dbReference type="InterPro" id="IPR029787">
    <property type="entry name" value="Nucleotide_cyclase"/>
</dbReference>
<dbReference type="EC" id="2.7.7.65" evidence="1"/>
<dbReference type="InterPro" id="IPR050469">
    <property type="entry name" value="Diguanylate_Cyclase"/>
</dbReference>
<proteinExistence type="predicted"/>
<accession>A0A235EQU5</accession>
<dbReference type="AlphaFoldDB" id="A0A235EQU5"/>
<feature type="transmembrane region" description="Helical" evidence="3">
    <location>
        <begin position="214"/>
        <end position="238"/>
    </location>
</feature>
<dbReference type="EMBL" id="NOIG01000004">
    <property type="protein sequence ID" value="OYD50907.1"/>
    <property type="molecule type" value="Genomic_DNA"/>
</dbReference>
<comment type="catalytic activity">
    <reaction evidence="2">
        <text>2 GTP = 3',3'-c-di-GMP + 2 diphosphate</text>
        <dbReference type="Rhea" id="RHEA:24898"/>
        <dbReference type="ChEBI" id="CHEBI:33019"/>
        <dbReference type="ChEBI" id="CHEBI:37565"/>
        <dbReference type="ChEBI" id="CHEBI:58805"/>
        <dbReference type="EC" id="2.7.7.65"/>
    </reaction>
</comment>
<keyword evidence="3" id="KW-0812">Transmembrane</keyword>
<keyword evidence="6" id="KW-1185">Reference proteome</keyword>
<evidence type="ECO:0000313" key="5">
    <source>
        <dbReference type="EMBL" id="OYD50907.1"/>
    </source>
</evidence>
<dbReference type="CDD" id="cd01949">
    <property type="entry name" value="GGDEF"/>
    <property type="match status" value="1"/>
</dbReference>
<dbReference type="PANTHER" id="PTHR45138">
    <property type="entry name" value="REGULATORY COMPONENTS OF SENSORY TRANSDUCTION SYSTEM"/>
    <property type="match status" value="1"/>
</dbReference>
<dbReference type="RefSeq" id="WP_094286441.1">
    <property type="nucleotide sequence ID" value="NZ_JAMXHW010000010.1"/>
</dbReference>
<protein>
    <recommendedName>
        <fullName evidence="1">diguanylate cyclase</fullName>
        <ecNumber evidence="1">2.7.7.65</ecNumber>
    </recommendedName>
</protein>
<reference evidence="5 6" key="1">
    <citation type="submission" date="2017-07" db="EMBL/GenBank/DDBJ databases">
        <title>Acidovorax KNDSW TSA 6 genome sequence and assembly.</title>
        <authorList>
            <person name="Mayilraj S."/>
        </authorList>
    </citation>
    <scope>NUCLEOTIDE SEQUENCE [LARGE SCALE GENOMIC DNA]</scope>
    <source>
        <strain evidence="5 6">KNDSW-TSA6</strain>
    </source>
</reference>